<evidence type="ECO:0000256" key="1">
    <source>
        <dbReference type="SAM" id="Phobius"/>
    </source>
</evidence>
<dbReference type="EMBL" id="FUFA01000005">
    <property type="protein sequence ID" value="SPM37498.1"/>
    <property type="molecule type" value="Genomic_DNA"/>
</dbReference>
<dbReference type="AlphaFoldDB" id="A0A2U3P186"/>
<keyword evidence="1" id="KW-0472">Membrane</keyword>
<name>A0A2U3P186_9MYCO</name>
<dbReference type="STRING" id="1841860.GCA_900157375_05348"/>
<sequence length="119" mass="12062">MPEQQRSTADIVATALLFVAQLTASGLAFVLTIMGSAMPSCGVNCDSSATSHFVHNTWIGTLIVVSGVGIALLVAACGTLVSGLRATRMWKWPAFGLAIVIVCGVVAEGLRASALSGAG</sequence>
<feature type="transmembrane region" description="Helical" evidence="1">
    <location>
        <begin position="58"/>
        <end position="82"/>
    </location>
</feature>
<protein>
    <recommendedName>
        <fullName evidence="4">Transmembrane protein</fullName>
    </recommendedName>
</protein>
<evidence type="ECO:0000313" key="2">
    <source>
        <dbReference type="EMBL" id="SPM37498.1"/>
    </source>
</evidence>
<keyword evidence="3" id="KW-1185">Reference proteome</keyword>
<evidence type="ECO:0000313" key="3">
    <source>
        <dbReference type="Proteomes" id="UP000240988"/>
    </source>
</evidence>
<keyword evidence="1" id="KW-1133">Transmembrane helix</keyword>
<dbReference type="Proteomes" id="UP000240988">
    <property type="component" value="Unassembled WGS sequence"/>
</dbReference>
<keyword evidence="1" id="KW-0812">Transmembrane</keyword>
<dbReference type="RefSeq" id="WP_077090017.1">
    <property type="nucleotide sequence ID" value="NZ_LT721901.1"/>
</dbReference>
<evidence type="ECO:0008006" key="4">
    <source>
        <dbReference type="Google" id="ProtNLM"/>
    </source>
</evidence>
<accession>A0A2U3P186</accession>
<gene>
    <name evidence="2" type="ORF">MRAB57_5345</name>
</gene>
<dbReference type="OrthoDB" id="4752380at2"/>
<reference evidence="2 3" key="1">
    <citation type="submission" date="2017-01" db="EMBL/GenBank/DDBJ databases">
        <authorList>
            <consortium name="Urmite Genomes"/>
        </authorList>
    </citation>
    <scope>NUCLEOTIDE SEQUENCE [LARGE SCALE GENOMIC DNA]</scope>
    <source>
        <strain evidence="2 3">AB57</strain>
    </source>
</reference>
<feature type="transmembrane region" description="Helical" evidence="1">
    <location>
        <begin position="94"/>
        <end position="114"/>
    </location>
</feature>
<proteinExistence type="predicted"/>
<organism evidence="2 3">
    <name type="scientific">Mycobacterium rhizamassiliense</name>
    <dbReference type="NCBI Taxonomy" id="1841860"/>
    <lineage>
        <taxon>Bacteria</taxon>
        <taxon>Bacillati</taxon>
        <taxon>Actinomycetota</taxon>
        <taxon>Actinomycetes</taxon>
        <taxon>Mycobacteriales</taxon>
        <taxon>Mycobacteriaceae</taxon>
        <taxon>Mycobacterium</taxon>
    </lineage>
</organism>
<feature type="transmembrane region" description="Helical" evidence="1">
    <location>
        <begin position="12"/>
        <end position="38"/>
    </location>
</feature>